<comment type="caution">
    <text evidence="1">The sequence shown here is derived from an EMBL/GenBank/DDBJ whole genome shotgun (WGS) entry which is preliminary data.</text>
</comment>
<evidence type="ECO:0000313" key="2">
    <source>
        <dbReference type="Proteomes" id="UP000467841"/>
    </source>
</evidence>
<organism evidence="1 2">
    <name type="scientific">Microthlaspi erraticum</name>
    <dbReference type="NCBI Taxonomy" id="1685480"/>
    <lineage>
        <taxon>Eukaryota</taxon>
        <taxon>Viridiplantae</taxon>
        <taxon>Streptophyta</taxon>
        <taxon>Embryophyta</taxon>
        <taxon>Tracheophyta</taxon>
        <taxon>Spermatophyta</taxon>
        <taxon>Magnoliopsida</taxon>
        <taxon>eudicotyledons</taxon>
        <taxon>Gunneridae</taxon>
        <taxon>Pentapetalae</taxon>
        <taxon>rosids</taxon>
        <taxon>malvids</taxon>
        <taxon>Brassicales</taxon>
        <taxon>Brassicaceae</taxon>
        <taxon>Coluteocarpeae</taxon>
        <taxon>Microthlaspi</taxon>
    </lineage>
</organism>
<dbReference type="EMBL" id="CACVBM020001318">
    <property type="protein sequence ID" value="CAA7045264.1"/>
    <property type="molecule type" value="Genomic_DNA"/>
</dbReference>
<name>A0A6D2JN30_9BRAS</name>
<proteinExistence type="predicted"/>
<accession>A0A6D2JN30</accession>
<dbReference type="Proteomes" id="UP000467841">
    <property type="component" value="Unassembled WGS sequence"/>
</dbReference>
<evidence type="ECO:0000313" key="1">
    <source>
        <dbReference type="EMBL" id="CAA7045264.1"/>
    </source>
</evidence>
<dbReference type="AlphaFoldDB" id="A0A6D2JN30"/>
<sequence length="111" mass="12889">MGLVVRRNQDGSRGWKFLGSLRRKARVEGRSPKFTAAPNASNQDIRARIVCPSLLRSKLGGLRAVFRRSTRFRILWRSTRLRKFVEVYEAYLAIYFIRSRISLLTKADFIA</sequence>
<gene>
    <name evidence="1" type="ORF">MERR_LOCUS32499</name>
</gene>
<reference evidence="1" key="1">
    <citation type="submission" date="2020-01" db="EMBL/GenBank/DDBJ databases">
        <authorList>
            <person name="Mishra B."/>
        </authorList>
    </citation>
    <scope>NUCLEOTIDE SEQUENCE [LARGE SCALE GENOMIC DNA]</scope>
</reference>
<keyword evidence="2" id="KW-1185">Reference proteome</keyword>
<protein>
    <submittedName>
        <fullName evidence="1">Uncharacterized protein</fullName>
    </submittedName>
</protein>